<dbReference type="SUPFAM" id="SSF52172">
    <property type="entry name" value="CheY-like"/>
    <property type="match status" value="1"/>
</dbReference>
<dbReference type="KEGG" id="fpf:DCC35_02165"/>
<keyword evidence="1" id="KW-0175">Coiled coil</keyword>
<dbReference type="Proteomes" id="UP000298616">
    <property type="component" value="Chromosome"/>
</dbReference>
<proteinExistence type="predicted"/>
<gene>
    <name evidence="2" type="ORF">DCC35_02165</name>
</gene>
<evidence type="ECO:0008006" key="4">
    <source>
        <dbReference type="Google" id="ProtNLM"/>
    </source>
</evidence>
<dbReference type="AlphaFoldDB" id="A0A4D7JDA3"/>
<evidence type="ECO:0000313" key="3">
    <source>
        <dbReference type="Proteomes" id="UP000298616"/>
    </source>
</evidence>
<reference evidence="2 3" key="1">
    <citation type="submission" date="2018-04" db="EMBL/GenBank/DDBJ databases">
        <title>Complete genome uncultured novel isolate.</title>
        <authorList>
            <person name="Merlino G."/>
        </authorList>
    </citation>
    <scope>NUCLEOTIDE SEQUENCE [LARGE SCALE GENOMIC DNA]</scope>
    <source>
        <strain evidence="3">R1DC9</strain>
    </source>
</reference>
<protein>
    <recommendedName>
        <fullName evidence="4">Response regulatory domain-containing protein</fullName>
    </recommendedName>
</protein>
<evidence type="ECO:0000256" key="1">
    <source>
        <dbReference type="SAM" id="Coils"/>
    </source>
</evidence>
<dbReference type="EMBL" id="CP028923">
    <property type="protein sequence ID" value="QCK13641.1"/>
    <property type="molecule type" value="Genomic_DNA"/>
</dbReference>
<name>A0A4D7JDA3_9BACT</name>
<accession>A0A4D7JDA3</accession>
<feature type="coiled-coil region" evidence="1">
    <location>
        <begin position="85"/>
        <end position="112"/>
    </location>
</feature>
<dbReference type="Gene3D" id="3.40.50.2300">
    <property type="match status" value="1"/>
</dbReference>
<sequence>MPPDRFRNTNNKNMKTKTLTLNDYNSILDGKDLKVLFVGNNPGYLSQLIQFLKKIRTISFNFDTAFDLKESLQKALSLKPRCIVIDDENLDKVEIEQMLEDLQKNKDTENIAVTLIKHDNYKEFYSFNIQDYLLDKNISGENLSRSILNAIKFKRTQRYLYKTYKSSKNQVKNLISSMSSLK</sequence>
<organism evidence="2 3">
    <name type="scientific">Mangrovivirga cuniculi</name>
    <dbReference type="NCBI Taxonomy" id="2715131"/>
    <lineage>
        <taxon>Bacteria</taxon>
        <taxon>Pseudomonadati</taxon>
        <taxon>Bacteroidota</taxon>
        <taxon>Cytophagia</taxon>
        <taxon>Cytophagales</taxon>
        <taxon>Mangrovivirgaceae</taxon>
        <taxon>Mangrovivirga</taxon>
    </lineage>
</organism>
<evidence type="ECO:0000313" key="2">
    <source>
        <dbReference type="EMBL" id="QCK13641.1"/>
    </source>
</evidence>
<keyword evidence="3" id="KW-1185">Reference proteome</keyword>
<dbReference type="InterPro" id="IPR011006">
    <property type="entry name" value="CheY-like_superfamily"/>
</dbReference>